<dbReference type="EMBL" id="FOFU01000002">
    <property type="protein sequence ID" value="SEQ02951.1"/>
    <property type="molecule type" value="Genomic_DNA"/>
</dbReference>
<dbReference type="OrthoDB" id="9813074at2"/>
<dbReference type="PANTHER" id="PTHR43066">
    <property type="entry name" value="RHOMBOID-RELATED PROTEIN"/>
    <property type="match status" value="1"/>
</dbReference>
<keyword evidence="2 5" id="KW-0812">Transmembrane</keyword>
<keyword evidence="7" id="KW-0645">Protease</keyword>
<protein>
    <submittedName>
        <fullName evidence="7">Membrane associated serine protease, rhomboid family</fullName>
    </submittedName>
</protein>
<sequence>MPKNKFFLRRPFPYTYRRYALLLILINFCVFGIRFVYPNIAEYVHYYGAMNPILVEQYHMYWQFFTYMFVHQNIQHVFFNMLALLVFGLGFEKAVGSREFLLFYLICGALSGFFSFLVYRFTGQTMVFLLGASGAVYAVLFAYAVFFPRSVIFIWGLIPVPAPVLVFIYALIELGSQFFGNGSNVAHMTHLFGFFAAWLYFVIRMGIHPVKIWKETYKR</sequence>
<evidence type="ECO:0000313" key="8">
    <source>
        <dbReference type="Proteomes" id="UP000182360"/>
    </source>
</evidence>
<evidence type="ECO:0000256" key="3">
    <source>
        <dbReference type="ARBA" id="ARBA00022989"/>
    </source>
</evidence>
<dbReference type="Pfam" id="PF01694">
    <property type="entry name" value="Rhomboid"/>
    <property type="match status" value="1"/>
</dbReference>
<dbReference type="GO" id="GO:0004252">
    <property type="term" value="F:serine-type endopeptidase activity"/>
    <property type="evidence" value="ECO:0007669"/>
    <property type="project" value="InterPro"/>
</dbReference>
<gene>
    <name evidence="7" type="ORF">SAMN04487977_102253</name>
</gene>
<comment type="subcellular location">
    <subcellularLocation>
        <location evidence="1">Membrane</location>
        <topology evidence="1">Multi-pass membrane protein</topology>
    </subcellularLocation>
</comment>
<dbReference type="Proteomes" id="UP000182360">
    <property type="component" value="Unassembled WGS sequence"/>
</dbReference>
<accession>A0A1H9CPE8</accession>
<evidence type="ECO:0000256" key="4">
    <source>
        <dbReference type="ARBA" id="ARBA00023136"/>
    </source>
</evidence>
<evidence type="ECO:0000256" key="5">
    <source>
        <dbReference type="SAM" id="Phobius"/>
    </source>
</evidence>
<evidence type="ECO:0000259" key="6">
    <source>
        <dbReference type="Pfam" id="PF01694"/>
    </source>
</evidence>
<feature type="transmembrane region" description="Helical" evidence="5">
    <location>
        <begin position="125"/>
        <end position="145"/>
    </location>
</feature>
<dbReference type="PANTHER" id="PTHR43066:SF11">
    <property type="entry name" value="PEPTIDASE S54 RHOMBOID DOMAIN-CONTAINING PROTEIN"/>
    <property type="match status" value="1"/>
</dbReference>
<keyword evidence="8" id="KW-1185">Reference proteome</keyword>
<feature type="transmembrane region" description="Helical" evidence="5">
    <location>
        <begin position="152"/>
        <end position="172"/>
    </location>
</feature>
<name>A0A1H9CPE8_9SPIR</name>
<evidence type="ECO:0000256" key="1">
    <source>
        <dbReference type="ARBA" id="ARBA00004141"/>
    </source>
</evidence>
<dbReference type="AlphaFoldDB" id="A0A1H9CPE8"/>
<evidence type="ECO:0000256" key="2">
    <source>
        <dbReference type="ARBA" id="ARBA00022692"/>
    </source>
</evidence>
<dbReference type="STRING" id="163.SAMN04487775_11080"/>
<keyword evidence="3 5" id="KW-1133">Transmembrane helix</keyword>
<feature type="transmembrane region" description="Helical" evidence="5">
    <location>
        <begin position="60"/>
        <end position="89"/>
    </location>
</feature>
<dbReference type="InterPro" id="IPR022764">
    <property type="entry name" value="Peptidase_S54_rhomboid_dom"/>
</dbReference>
<proteinExistence type="predicted"/>
<dbReference type="GO" id="GO:0016020">
    <property type="term" value="C:membrane"/>
    <property type="evidence" value="ECO:0007669"/>
    <property type="project" value="UniProtKB-SubCell"/>
</dbReference>
<dbReference type="GO" id="GO:0006508">
    <property type="term" value="P:proteolysis"/>
    <property type="evidence" value="ECO:0007669"/>
    <property type="project" value="UniProtKB-KW"/>
</dbReference>
<dbReference type="Gene3D" id="1.20.1540.10">
    <property type="entry name" value="Rhomboid-like"/>
    <property type="match status" value="1"/>
</dbReference>
<dbReference type="SUPFAM" id="SSF144091">
    <property type="entry name" value="Rhomboid-like"/>
    <property type="match status" value="1"/>
</dbReference>
<feature type="transmembrane region" description="Helical" evidence="5">
    <location>
        <begin position="20"/>
        <end position="40"/>
    </location>
</feature>
<keyword evidence="7" id="KW-0378">Hydrolase</keyword>
<reference evidence="7 8" key="1">
    <citation type="submission" date="2016-10" db="EMBL/GenBank/DDBJ databases">
        <authorList>
            <person name="de Groot N.N."/>
        </authorList>
    </citation>
    <scope>NUCLEOTIDE SEQUENCE [LARGE SCALE GENOMIC DNA]</scope>
    <source>
        <strain evidence="7 8">B25</strain>
    </source>
</reference>
<feature type="domain" description="Peptidase S54 rhomboid" evidence="6">
    <location>
        <begin position="59"/>
        <end position="203"/>
    </location>
</feature>
<feature type="transmembrane region" description="Helical" evidence="5">
    <location>
        <begin position="101"/>
        <end position="119"/>
    </location>
</feature>
<keyword evidence="4 5" id="KW-0472">Membrane</keyword>
<dbReference type="InterPro" id="IPR035952">
    <property type="entry name" value="Rhomboid-like_sf"/>
</dbReference>
<organism evidence="7 8">
    <name type="scientific">Treponema bryantii</name>
    <dbReference type="NCBI Taxonomy" id="163"/>
    <lineage>
        <taxon>Bacteria</taxon>
        <taxon>Pseudomonadati</taxon>
        <taxon>Spirochaetota</taxon>
        <taxon>Spirochaetia</taxon>
        <taxon>Spirochaetales</taxon>
        <taxon>Treponemataceae</taxon>
        <taxon>Treponema</taxon>
    </lineage>
</organism>
<feature type="transmembrane region" description="Helical" evidence="5">
    <location>
        <begin position="184"/>
        <end position="203"/>
    </location>
</feature>
<evidence type="ECO:0000313" key="7">
    <source>
        <dbReference type="EMBL" id="SEQ02951.1"/>
    </source>
</evidence>